<dbReference type="InterPro" id="IPR013325">
    <property type="entry name" value="RNA_pol_sigma_r2"/>
</dbReference>
<keyword evidence="2" id="KW-0805">Transcription regulation</keyword>
<dbReference type="PANTHER" id="PTHR43133:SF51">
    <property type="entry name" value="RNA POLYMERASE SIGMA FACTOR"/>
    <property type="match status" value="1"/>
</dbReference>
<comment type="similarity">
    <text evidence="1">Belongs to the sigma-70 factor family. ECF subfamily.</text>
</comment>
<dbReference type="InterPro" id="IPR014284">
    <property type="entry name" value="RNA_pol_sigma-70_dom"/>
</dbReference>
<dbReference type="NCBIfam" id="TIGR02937">
    <property type="entry name" value="sigma70-ECF"/>
    <property type="match status" value="1"/>
</dbReference>
<organism evidence="7 8">
    <name type="scientific">Enhygromyxa salina</name>
    <dbReference type="NCBI Taxonomy" id="215803"/>
    <lineage>
        <taxon>Bacteria</taxon>
        <taxon>Pseudomonadati</taxon>
        <taxon>Myxococcota</taxon>
        <taxon>Polyangia</taxon>
        <taxon>Nannocystales</taxon>
        <taxon>Nannocystaceae</taxon>
        <taxon>Enhygromyxa</taxon>
    </lineage>
</organism>
<dbReference type="InterPro" id="IPR036388">
    <property type="entry name" value="WH-like_DNA-bd_sf"/>
</dbReference>
<evidence type="ECO:0000259" key="5">
    <source>
        <dbReference type="Pfam" id="PF04542"/>
    </source>
</evidence>
<dbReference type="GO" id="GO:0006352">
    <property type="term" value="P:DNA-templated transcription initiation"/>
    <property type="evidence" value="ECO:0007669"/>
    <property type="project" value="InterPro"/>
</dbReference>
<feature type="domain" description="RNA polymerase sigma factor 70 region 4 type 2" evidence="6">
    <location>
        <begin position="138"/>
        <end position="188"/>
    </location>
</feature>
<proteinExistence type="inferred from homology"/>
<reference evidence="7 8" key="1">
    <citation type="submission" date="2018-03" db="EMBL/GenBank/DDBJ databases">
        <title>Draft Genome Sequences of the Obligatory Marine Myxobacteria Enhygromyxa salina SWB005.</title>
        <authorList>
            <person name="Poehlein A."/>
            <person name="Moghaddam J.A."/>
            <person name="Harms H."/>
            <person name="Alanjari M."/>
            <person name="Koenig G.M."/>
            <person name="Daniel R."/>
            <person name="Schaeberle T.F."/>
        </authorList>
    </citation>
    <scope>NUCLEOTIDE SEQUENCE [LARGE SCALE GENOMIC DNA]</scope>
    <source>
        <strain evidence="7 8">SWB005</strain>
    </source>
</reference>
<dbReference type="InterPro" id="IPR013324">
    <property type="entry name" value="RNA_pol_sigma_r3/r4-like"/>
</dbReference>
<feature type="domain" description="RNA polymerase sigma-70 region 2" evidence="5">
    <location>
        <begin position="26"/>
        <end position="93"/>
    </location>
</feature>
<gene>
    <name evidence="7" type="primary">rpoE_11</name>
    <name evidence="7" type="ORF">ENSA5_34260</name>
</gene>
<dbReference type="PANTHER" id="PTHR43133">
    <property type="entry name" value="RNA POLYMERASE ECF-TYPE SIGMA FACTO"/>
    <property type="match status" value="1"/>
</dbReference>
<dbReference type="InterPro" id="IPR007627">
    <property type="entry name" value="RNA_pol_sigma70_r2"/>
</dbReference>
<dbReference type="Pfam" id="PF08281">
    <property type="entry name" value="Sigma70_r4_2"/>
    <property type="match status" value="1"/>
</dbReference>
<keyword evidence="4" id="KW-0804">Transcription</keyword>
<evidence type="ECO:0000256" key="3">
    <source>
        <dbReference type="ARBA" id="ARBA00023082"/>
    </source>
</evidence>
<accession>A0A2S9XX69</accession>
<evidence type="ECO:0000313" key="7">
    <source>
        <dbReference type="EMBL" id="PRP97434.1"/>
    </source>
</evidence>
<dbReference type="InterPro" id="IPR039425">
    <property type="entry name" value="RNA_pol_sigma-70-like"/>
</dbReference>
<dbReference type="EMBL" id="PVNK01000158">
    <property type="protein sequence ID" value="PRP97434.1"/>
    <property type="molecule type" value="Genomic_DNA"/>
</dbReference>
<dbReference type="SUPFAM" id="SSF88659">
    <property type="entry name" value="Sigma3 and sigma4 domains of RNA polymerase sigma factors"/>
    <property type="match status" value="1"/>
</dbReference>
<dbReference type="AlphaFoldDB" id="A0A2S9XX69"/>
<evidence type="ECO:0000256" key="2">
    <source>
        <dbReference type="ARBA" id="ARBA00023015"/>
    </source>
</evidence>
<dbReference type="Pfam" id="PF04542">
    <property type="entry name" value="Sigma70_r2"/>
    <property type="match status" value="1"/>
</dbReference>
<dbReference type="CDD" id="cd06171">
    <property type="entry name" value="Sigma70_r4"/>
    <property type="match status" value="1"/>
</dbReference>
<name>A0A2S9XX69_9BACT</name>
<dbReference type="InterPro" id="IPR013249">
    <property type="entry name" value="RNA_pol_sigma70_r4_t2"/>
</dbReference>
<dbReference type="GO" id="GO:0003677">
    <property type="term" value="F:DNA binding"/>
    <property type="evidence" value="ECO:0007669"/>
    <property type="project" value="InterPro"/>
</dbReference>
<comment type="caution">
    <text evidence="7">The sequence shown here is derived from an EMBL/GenBank/DDBJ whole genome shotgun (WGS) entry which is preliminary data.</text>
</comment>
<evidence type="ECO:0000313" key="8">
    <source>
        <dbReference type="Proteomes" id="UP000237968"/>
    </source>
</evidence>
<evidence type="ECO:0000256" key="4">
    <source>
        <dbReference type="ARBA" id="ARBA00023163"/>
    </source>
</evidence>
<keyword evidence="3" id="KW-0731">Sigma factor</keyword>
<dbReference type="Gene3D" id="1.10.1740.10">
    <property type="match status" value="1"/>
</dbReference>
<dbReference type="Gene3D" id="1.10.10.10">
    <property type="entry name" value="Winged helix-like DNA-binding domain superfamily/Winged helix DNA-binding domain"/>
    <property type="match status" value="1"/>
</dbReference>
<dbReference type="Proteomes" id="UP000237968">
    <property type="component" value="Unassembled WGS sequence"/>
</dbReference>
<keyword evidence="8" id="KW-1185">Reference proteome</keyword>
<evidence type="ECO:0000259" key="6">
    <source>
        <dbReference type="Pfam" id="PF08281"/>
    </source>
</evidence>
<dbReference type="GO" id="GO:0016987">
    <property type="term" value="F:sigma factor activity"/>
    <property type="evidence" value="ECO:0007669"/>
    <property type="project" value="UniProtKB-KW"/>
</dbReference>
<dbReference type="SUPFAM" id="SSF88946">
    <property type="entry name" value="Sigma2 domain of RNA polymerase sigma factors"/>
    <property type="match status" value="1"/>
</dbReference>
<sequence length="231" mass="26182">MVSTDAEDLALVTAVKGGDKRAFKVLMQRYQRKVYAVAYGFLRNQEDALDVVQESFIKVHRYIGKFEGNSSFYTWLYRIVANLCIDQLRKAKRHRDVEFDDGLRHDGKDEPPSDLLPHLAQFGDPSDMLRRKEILAAVEGSLEHLSDKHRAVIVMRELQGMSYEEMAQAMKCSKGTIMSRLFHARRNMQRLLTDRLGACVPTQDAAEIEARALERKANPSLHTAEVAGGGM</sequence>
<evidence type="ECO:0000256" key="1">
    <source>
        <dbReference type="ARBA" id="ARBA00010641"/>
    </source>
</evidence>
<protein>
    <submittedName>
        <fullName evidence="7">ECF RNA polymerase sigma-E factor</fullName>
    </submittedName>
</protein>